<dbReference type="EMBL" id="RFFH01000013">
    <property type="protein sequence ID" value="RMI29626.1"/>
    <property type="molecule type" value="Genomic_DNA"/>
</dbReference>
<reference evidence="4 5" key="1">
    <citation type="submission" date="2018-10" db="EMBL/GenBank/DDBJ databases">
        <title>Isolation from cow dung.</title>
        <authorList>
            <person name="Ling L."/>
        </authorList>
    </citation>
    <scope>NUCLEOTIDE SEQUENCE [LARGE SCALE GENOMIC DNA]</scope>
    <source>
        <strain evidence="4 5">NEAU-LL90</strain>
    </source>
</reference>
<dbReference type="PANTHER" id="PTHR43639:SF1">
    <property type="entry name" value="SHORT-CHAIN DEHYDROGENASE_REDUCTASE FAMILY PROTEIN"/>
    <property type="match status" value="1"/>
</dbReference>
<dbReference type="InterPro" id="IPR002347">
    <property type="entry name" value="SDR_fam"/>
</dbReference>
<protein>
    <submittedName>
        <fullName evidence="4">SDR family oxidoreductase</fullName>
    </submittedName>
</protein>
<dbReference type="SMART" id="SM00822">
    <property type="entry name" value="PKS_KR"/>
    <property type="match status" value="1"/>
</dbReference>
<dbReference type="RefSeq" id="WP_122190527.1">
    <property type="nucleotide sequence ID" value="NZ_RFFH01000013.1"/>
</dbReference>
<dbReference type="InterPro" id="IPR036291">
    <property type="entry name" value="NAD(P)-bd_dom_sf"/>
</dbReference>
<dbReference type="OrthoDB" id="9803333at2"/>
<proteinExistence type="inferred from homology"/>
<dbReference type="PROSITE" id="PS00061">
    <property type="entry name" value="ADH_SHORT"/>
    <property type="match status" value="1"/>
</dbReference>
<dbReference type="InterPro" id="IPR020904">
    <property type="entry name" value="Sc_DH/Rdtase_CS"/>
</dbReference>
<evidence type="ECO:0000256" key="1">
    <source>
        <dbReference type="ARBA" id="ARBA00006484"/>
    </source>
</evidence>
<comment type="similarity">
    <text evidence="1">Belongs to the short-chain dehydrogenases/reductases (SDR) family.</text>
</comment>
<evidence type="ECO:0000313" key="5">
    <source>
        <dbReference type="Proteomes" id="UP000279275"/>
    </source>
</evidence>
<organism evidence="4 5">
    <name type="scientific">Nocardia stercoris</name>
    <dbReference type="NCBI Taxonomy" id="2483361"/>
    <lineage>
        <taxon>Bacteria</taxon>
        <taxon>Bacillati</taxon>
        <taxon>Actinomycetota</taxon>
        <taxon>Actinomycetes</taxon>
        <taxon>Mycobacteriales</taxon>
        <taxon>Nocardiaceae</taxon>
        <taxon>Nocardia</taxon>
    </lineage>
</organism>
<dbReference type="SUPFAM" id="SSF51735">
    <property type="entry name" value="NAD(P)-binding Rossmann-fold domains"/>
    <property type="match status" value="1"/>
</dbReference>
<keyword evidence="5" id="KW-1185">Reference proteome</keyword>
<dbReference type="InterPro" id="IPR057326">
    <property type="entry name" value="KR_dom"/>
</dbReference>
<dbReference type="PANTHER" id="PTHR43639">
    <property type="entry name" value="OXIDOREDUCTASE, SHORT-CHAIN DEHYDROGENASE/REDUCTASE FAMILY (AFU_ORTHOLOGUE AFUA_5G02870)"/>
    <property type="match status" value="1"/>
</dbReference>
<keyword evidence="2" id="KW-0560">Oxidoreductase</keyword>
<sequence>MAQTTTNKTALVTGAGRGIGRAVAQRLAQDEVVVAVHYGHDDAAAKETVASIERGGGSAFAVRFDLAGTDSVEPLLDAVDDGFRSLGLPTGLDILVNNAGIALPGGVDTMTGADFDRLFAVNVRAPFFVTQGALARIRDGGRVINLSSAVTRIAIPDIAAYSMTKGAIDVFTRVLAQSVGARGITVNAVAPGYVLTDMNAWLVGNPAGQAEAAANVALGRIGEPGDIADIVAYLASDDARWITGQILDASGGTAL</sequence>
<gene>
    <name evidence="4" type="ORF">EBN03_24755</name>
</gene>
<dbReference type="FunFam" id="3.40.50.720:FF:000084">
    <property type="entry name" value="Short-chain dehydrogenase reductase"/>
    <property type="match status" value="1"/>
</dbReference>
<dbReference type="Gene3D" id="3.40.50.720">
    <property type="entry name" value="NAD(P)-binding Rossmann-like Domain"/>
    <property type="match status" value="1"/>
</dbReference>
<dbReference type="PRINTS" id="PR00080">
    <property type="entry name" value="SDRFAMILY"/>
</dbReference>
<dbReference type="AlphaFoldDB" id="A0A3M2KYC3"/>
<dbReference type="GO" id="GO:0016491">
    <property type="term" value="F:oxidoreductase activity"/>
    <property type="evidence" value="ECO:0007669"/>
    <property type="project" value="UniProtKB-KW"/>
</dbReference>
<feature type="domain" description="Ketoreductase" evidence="3">
    <location>
        <begin position="8"/>
        <end position="192"/>
    </location>
</feature>
<dbReference type="PRINTS" id="PR00081">
    <property type="entry name" value="GDHRDH"/>
</dbReference>
<name>A0A3M2KYC3_9NOCA</name>
<accession>A0A3M2KYC3</accession>
<evidence type="ECO:0000259" key="3">
    <source>
        <dbReference type="SMART" id="SM00822"/>
    </source>
</evidence>
<evidence type="ECO:0000313" key="4">
    <source>
        <dbReference type="EMBL" id="RMI29626.1"/>
    </source>
</evidence>
<comment type="caution">
    <text evidence="4">The sequence shown here is derived from an EMBL/GenBank/DDBJ whole genome shotgun (WGS) entry which is preliminary data.</text>
</comment>
<dbReference type="Pfam" id="PF13561">
    <property type="entry name" value="adh_short_C2"/>
    <property type="match status" value="1"/>
</dbReference>
<dbReference type="Proteomes" id="UP000279275">
    <property type="component" value="Unassembled WGS sequence"/>
</dbReference>
<evidence type="ECO:0000256" key="2">
    <source>
        <dbReference type="ARBA" id="ARBA00023002"/>
    </source>
</evidence>